<accession>A0AAD7R9W1</accession>
<sequence>MKFPSKFDEITVQGKLPDPVKHYGCTPWPRLQGLMRECLRENPQDRPSSAQVFDRLNSGEGCPALSVLLCPVGETDRMFGSAAGAAARDRDISPPWSWDLGNSTLRKLTAVLSYAW</sequence>
<dbReference type="AlphaFoldDB" id="A0AAD7R9W1"/>
<keyword evidence="2" id="KW-1185">Reference proteome</keyword>
<comment type="caution">
    <text evidence="1">The sequence shown here is derived from an EMBL/GenBank/DDBJ whole genome shotgun (WGS) entry which is preliminary data.</text>
</comment>
<organism evidence="1 2">
    <name type="scientific">Aldrovandia affinis</name>
    <dbReference type="NCBI Taxonomy" id="143900"/>
    <lineage>
        <taxon>Eukaryota</taxon>
        <taxon>Metazoa</taxon>
        <taxon>Chordata</taxon>
        <taxon>Craniata</taxon>
        <taxon>Vertebrata</taxon>
        <taxon>Euteleostomi</taxon>
        <taxon>Actinopterygii</taxon>
        <taxon>Neopterygii</taxon>
        <taxon>Teleostei</taxon>
        <taxon>Notacanthiformes</taxon>
        <taxon>Halosauridae</taxon>
        <taxon>Aldrovandia</taxon>
    </lineage>
</organism>
<dbReference type="EMBL" id="JAINUG010000394">
    <property type="protein sequence ID" value="KAJ8372594.1"/>
    <property type="molecule type" value="Genomic_DNA"/>
</dbReference>
<name>A0AAD7R9W1_9TELE</name>
<evidence type="ECO:0000313" key="1">
    <source>
        <dbReference type="EMBL" id="KAJ8372594.1"/>
    </source>
</evidence>
<evidence type="ECO:0000313" key="2">
    <source>
        <dbReference type="Proteomes" id="UP001221898"/>
    </source>
</evidence>
<dbReference type="Proteomes" id="UP001221898">
    <property type="component" value="Unassembled WGS sequence"/>
</dbReference>
<proteinExistence type="predicted"/>
<reference evidence="1" key="1">
    <citation type="journal article" date="2023" name="Science">
        <title>Genome structures resolve the early diversification of teleost fishes.</title>
        <authorList>
            <person name="Parey E."/>
            <person name="Louis A."/>
            <person name="Montfort J."/>
            <person name="Bouchez O."/>
            <person name="Roques C."/>
            <person name="Iampietro C."/>
            <person name="Lluch J."/>
            <person name="Castinel A."/>
            <person name="Donnadieu C."/>
            <person name="Desvignes T."/>
            <person name="Floi Bucao C."/>
            <person name="Jouanno E."/>
            <person name="Wen M."/>
            <person name="Mejri S."/>
            <person name="Dirks R."/>
            <person name="Jansen H."/>
            <person name="Henkel C."/>
            <person name="Chen W.J."/>
            <person name="Zahm M."/>
            <person name="Cabau C."/>
            <person name="Klopp C."/>
            <person name="Thompson A.W."/>
            <person name="Robinson-Rechavi M."/>
            <person name="Braasch I."/>
            <person name="Lecointre G."/>
            <person name="Bobe J."/>
            <person name="Postlethwait J.H."/>
            <person name="Berthelot C."/>
            <person name="Roest Crollius H."/>
            <person name="Guiguen Y."/>
        </authorList>
    </citation>
    <scope>NUCLEOTIDE SEQUENCE</scope>
    <source>
        <strain evidence="1">NC1722</strain>
    </source>
</reference>
<gene>
    <name evidence="1" type="ORF">AAFF_G00281010</name>
</gene>
<protein>
    <submittedName>
        <fullName evidence="1">Uncharacterized protein</fullName>
    </submittedName>
</protein>